<evidence type="ECO:0000256" key="5">
    <source>
        <dbReference type="SAM" id="Coils"/>
    </source>
</evidence>
<keyword evidence="8" id="KW-1185">Reference proteome</keyword>
<reference evidence="7 8" key="1">
    <citation type="submission" date="2016-10" db="EMBL/GenBank/DDBJ databases">
        <authorList>
            <person name="de Groot N.N."/>
        </authorList>
    </citation>
    <scope>NUCLEOTIDE SEQUENCE [LARGE SCALE GENOMIC DNA]</scope>
    <source>
        <strain evidence="7 8">S5-249</strain>
    </source>
</reference>
<dbReference type="Gene3D" id="1.20.1330.10">
    <property type="entry name" value="f41 fragment of flagellin, N-terminal domain"/>
    <property type="match status" value="1"/>
</dbReference>
<name>A0A1I6MAK9_9SPHN</name>
<dbReference type="GO" id="GO:0009288">
    <property type="term" value="C:bacterial-type flagellum"/>
    <property type="evidence" value="ECO:0007669"/>
    <property type="project" value="UniProtKB-SubCell"/>
</dbReference>
<keyword evidence="5" id="KW-0175">Coiled coil</keyword>
<proteinExistence type="inferred from homology"/>
<evidence type="ECO:0000256" key="3">
    <source>
        <dbReference type="ARBA" id="ARBA00005709"/>
    </source>
</evidence>
<sequence length="271" mass="28173">MIGATSTRISAEIARQGKLAQSIARLQTDISSTKRLQAGSDDPAAAARVADIRRSEANQAVYAANVQAGAATATRVDGALESTATGLDRARELLMSARNGTQSAESRAAIATELAAIADDVAAARTATDSRGRPLFPEGTPLQLPIGEGVTTAATVSRDDAFGGMEEMLRAAAKAVSDGDPAAMQTGLDALVTQSDSLTRVRAEHGVRADRLDDAREALKSSALDLEEERVALEGTDLPAAIAQLQSQMLTLEAAQSVFAKLNAKTLFDLL</sequence>
<dbReference type="Proteomes" id="UP000198824">
    <property type="component" value="Unassembled WGS sequence"/>
</dbReference>
<gene>
    <name evidence="7" type="ORF">SAMN05192580_3801</name>
</gene>
<dbReference type="Pfam" id="PF00669">
    <property type="entry name" value="Flagellin_N"/>
    <property type="match status" value="1"/>
</dbReference>
<accession>A0A1I6MAK9</accession>
<keyword evidence="7" id="KW-0282">Flagellum</keyword>
<keyword evidence="7" id="KW-0969">Cilium</keyword>
<comment type="subcellular location">
    <subcellularLocation>
        <location evidence="1">Bacterial flagellum</location>
    </subcellularLocation>
    <subcellularLocation>
        <location evidence="2">Secreted</location>
    </subcellularLocation>
</comment>
<protein>
    <submittedName>
        <fullName evidence="7">Flagellar hook-associated protein 3 FlgL</fullName>
    </submittedName>
</protein>
<feature type="coiled-coil region" evidence="5">
    <location>
        <begin position="209"/>
        <end position="236"/>
    </location>
</feature>
<evidence type="ECO:0000313" key="7">
    <source>
        <dbReference type="EMBL" id="SFS12749.1"/>
    </source>
</evidence>
<comment type="similarity">
    <text evidence="3">Belongs to the bacterial flagellin family.</text>
</comment>
<keyword evidence="4" id="KW-0975">Bacterial flagellum</keyword>
<dbReference type="SUPFAM" id="SSF64518">
    <property type="entry name" value="Phase 1 flagellin"/>
    <property type="match status" value="1"/>
</dbReference>
<dbReference type="InterPro" id="IPR001029">
    <property type="entry name" value="Flagellin_N"/>
</dbReference>
<dbReference type="RefSeq" id="WP_093317180.1">
    <property type="nucleotide sequence ID" value="NZ_FOZG01000003.1"/>
</dbReference>
<evidence type="ECO:0000313" key="8">
    <source>
        <dbReference type="Proteomes" id="UP000198824"/>
    </source>
</evidence>
<dbReference type="InterPro" id="IPR001492">
    <property type="entry name" value="Flagellin"/>
</dbReference>
<keyword evidence="7" id="KW-0966">Cell projection</keyword>
<evidence type="ECO:0000256" key="2">
    <source>
        <dbReference type="ARBA" id="ARBA00004613"/>
    </source>
</evidence>
<evidence type="ECO:0000256" key="1">
    <source>
        <dbReference type="ARBA" id="ARBA00004365"/>
    </source>
</evidence>
<dbReference type="STRING" id="1166337.SAMN05192580_3801"/>
<organism evidence="7 8">
    <name type="scientific">Sphingomonas jatrophae</name>
    <dbReference type="NCBI Taxonomy" id="1166337"/>
    <lineage>
        <taxon>Bacteria</taxon>
        <taxon>Pseudomonadati</taxon>
        <taxon>Pseudomonadota</taxon>
        <taxon>Alphaproteobacteria</taxon>
        <taxon>Sphingomonadales</taxon>
        <taxon>Sphingomonadaceae</taxon>
        <taxon>Sphingomonas</taxon>
    </lineage>
</organism>
<feature type="domain" description="Flagellin N-terminal" evidence="6">
    <location>
        <begin position="20"/>
        <end position="133"/>
    </location>
</feature>
<dbReference type="PANTHER" id="PTHR42792">
    <property type="entry name" value="FLAGELLIN"/>
    <property type="match status" value="1"/>
</dbReference>
<evidence type="ECO:0000256" key="4">
    <source>
        <dbReference type="ARBA" id="ARBA00023143"/>
    </source>
</evidence>
<dbReference type="PANTHER" id="PTHR42792:SF1">
    <property type="entry name" value="FLAGELLAR HOOK-ASSOCIATED PROTEIN 3"/>
    <property type="match status" value="1"/>
</dbReference>
<dbReference type="GO" id="GO:0005198">
    <property type="term" value="F:structural molecule activity"/>
    <property type="evidence" value="ECO:0007669"/>
    <property type="project" value="InterPro"/>
</dbReference>
<evidence type="ECO:0000259" key="6">
    <source>
        <dbReference type="Pfam" id="PF00669"/>
    </source>
</evidence>
<dbReference type="GO" id="GO:0005576">
    <property type="term" value="C:extracellular region"/>
    <property type="evidence" value="ECO:0007669"/>
    <property type="project" value="UniProtKB-SubCell"/>
</dbReference>
<dbReference type="EMBL" id="FOZG01000003">
    <property type="protein sequence ID" value="SFS12749.1"/>
    <property type="molecule type" value="Genomic_DNA"/>
</dbReference>
<dbReference type="OrthoDB" id="7389561at2"/>
<dbReference type="AlphaFoldDB" id="A0A1I6MAK9"/>